<protein>
    <submittedName>
        <fullName evidence="2 4">Class I glutamine amidotransferase-like protein</fullName>
    </submittedName>
</protein>
<name>A0A6A6Z7I5_9PEZI</name>
<dbReference type="Proteomes" id="UP000504636">
    <property type="component" value="Unplaced"/>
</dbReference>
<dbReference type="GO" id="GO:0016740">
    <property type="term" value="F:transferase activity"/>
    <property type="evidence" value="ECO:0007669"/>
    <property type="project" value="UniProtKB-KW"/>
</dbReference>
<feature type="non-terminal residue" evidence="2">
    <location>
        <position position="1"/>
    </location>
</feature>
<evidence type="ECO:0000313" key="3">
    <source>
        <dbReference type="Proteomes" id="UP000504636"/>
    </source>
</evidence>
<dbReference type="AlphaFoldDB" id="A0A6A6Z7I5"/>
<dbReference type="EMBL" id="MU003692">
    <property type="protein sequence ID" value="KAF2817000.1"/>
    <property type="molecule type" value="Genomic_DNA"/>
</dbReference>
<gene>
    <name evidence="2 4" type="ORF">BDZ99DRAFT_373697</name>
</gene>
<evidence type="ECO:0000259" key="1">
    <source>
        <dbReference type="Pfam" id="PF01965"/>
    </source>
</evidence>
<evidence type="ECO:0000313" key="2">
    <source>
        <dbReference type="EMBL" id="KAF2817000.1"/>
    </source>
</evidence>
<dbReference type="InterPro" id="IPR029062">
    <property type="entry name" value="Class_I_gatase-like"/>
</dbReference>
<dbReference type="Pfam" id="PF01965">
    <property type="entry name" value="DJ-1_PfpI"/>
    <property type="match status" value="1"/>
</dbReference>
<keyword evidence="2" id="KW-0808">Transferase</keyword>
<dbReference type="PANTHER" id="PTHR43130:SF7">
    <property type="entry name" value="DJ-1_PFPI DOMAIN-CONTAINING PROTEIN"/>
    <property type="match status" value="1"/>
</dbReference>
<reference evidence="4" key="2">
    <citation type="submission" date="2020-04" db="EMBL/GenBank/DDBJ databases">
        <authorList>
            <consortium name="NCBI Genome Project"/>
        </authorList>
    </citation>
    <scope>NUCLEOTIDE SEQUENCE</scope>
    <source>
        <strain evidence="4">CBS 304.34</strain>
    </source>
</reference>
<dbReference type="Gene3D" id="3.40.50.880">
    <property type="match status" value="1"/>
</dbReference>
<accession>A0A6A6Z7I5</accession>
<dbReference type="InterPro" id="IPR052158">
    <property type="entry name" value="INH-QAR"/>
</dbReference>
<proteinExistence type="predicted"/>
<reference evidence="4" key="3">
    <citation type="submission" date="2025-04" db="UniProtKB">
        <authorList>
            <consortium name="RefSeq"/>
        </authorList>
    </citation>
    <scope>IDENTIFICATION</scope>
    <source>
        <strain evidence="4">CBS 304.34</strain>
    </source>
</reference>
<keyword evidence="2" id="KW-0315">Glutamine amidotransferase</keyword>
<reference evidence="2 4" key="1">
    <citation type="journal article" date="2020" name="Stud. Mycol.">
        <title>101 Dothideomycetes genomes: a test case for predicting lifestyles and emergence of pathogens.</title>
        <authorList>
            <person name="Haridas S."/>
            <person name="Albert R."/>
            <person name="Binder M."/>
            <person name="Bloem J."/>
            <person name="Labutti K."/>
            <person name="Salamov A."/>
            <person name="Andreopoulos B."/>
            <person name="Baker S."/>
            <person name="Barry K."/>
            <person name="Bills G."/>
            <person name="Bluhm B."/>
            <person name="Cannon C."/>
            <person name="Castanera R."/>
            <person name="Culley D."/>
            <person name="Daum C."/>
            <person name="Ezra D."/>
            <person name="Gonzalez J."/>
            <person name="Henrissat B."/>
            <person name="Kuo A."/>
            <person name="Liang C."/>
            <person name="Lipzen A."/>
            <person name="Lutzoni F."/>
            <person name="Magnuson J."/>
            <person name="Mondo S."/>
            <person name="Nolan M."/>
            <person name="Ohm R."/>
            <person name="Pangilinan J."/>
            <person name="Park H.-J."/>
            <person name="Ramirez L."/>
            <person name="Alfaro M."/>
            <person name="Sun H."/>
            <person name="Tritt A."/>
            <person name="Yoshinaga Y."/>
            <person name="Zwiers L.-H."/>
            <person name="Turgeon B."/>
            <person name="Goodwin S."/>
            <person name="Spatafora J."/>
            <person name="Crous P."/>
            <person name="Grigoriev I."/>
        </authorList>
    </citation>
    <scope>NUCLEOTIDE SEQUENCE</scope>
    <source>
        <strain evidence="2 4">CBS 304.34</strain>
    </source>
</reference>
<dbReference type="SUPFAM" id="SSF52317">
    <property type="entry name" value="Class I glutamine amidotransferase-like"/>
    <property type="match status" value="1"/>
</dbReference>
<feature type="domain" description="DJ-1/PfpI" evidence="1">
    <location>
        <begin position="34"/>
        <end position="172"/>
    </location>
</feature>
<dbReference type="PANTHER" id="PTHR43130">
    <property type="entry name" value="ARAC-FAMILY TRANSCRIPTIONAL REGULATOR"/>
    <property type="match status" value="1"/>
</dbReference>
<dbReference type="GeneID" id="54455779"/>
<dbReference type="InterPro" id="IPR002818">
    <property type="entry name" value="DJ-1/PfpI"/>
</dbReference>
<sequence>LVDISPIDLFGMLTPEYLTACGLPAPLLALGIPITITYISPTGDSPAPCTASAGIRIDASIASPGVQPGKLDILFIPGPDPSAVPQEPELEFVRGHVAKGVDLLIVCTGQFVAGYAGVLDGRVATGPRGLLGRLKGEFEEVRWVERRWVRDRGVWTSGGITNGLDMVAAYIRQRWPGPLAEVVCKMADVGERGVEYEIGTVRENGFWVWQILRAWTAGFWKGKQA</sequence>
<organism evidence="2">
    <name type="scientific">Mytilinidion resinicola</name>
    <dbReference type="NCBI Taxonomy" id="574789"/>
    <lineage>
        <taxon>Eukaryota</taxon>
        <taxon>Fungi</taxon>
        <taxon>Dikarya</taxon>
        <taxon>Ascomycota</taxon>
        <taxon>Pezizomycotina</taxon>
        <taxon>Dothideomycetes</taxon>
        <taxon>Pleosporomycetidae</taxon>
        <taxon>Mytilinidiales</taxon>
        <taxon>Mytilinidiaceae</taxon>
        <taxon>Mytilinidion</taxon>
    </lineage>
</organism>
<keyword evidence="3" id="KW-1185">Reference proteome</keyword>
<dbReference type="OrthoDB" id="543156at2759"/>
<dbReference type="RefSeq" id="XP_033583964.1">
    <property type="nucleotide sequence ID" value="XM_033714886.1"/>
</dbReference>
<evidence type="ECO:0000313" key="4">
    <source>
        <dbReference type="RefSeq" id="XP_033583964.1"/>
    </source>
</evidence>